<dbReference type="Proteomes" id="UP000002949">
    <property type="component" value="Unassembled WGS sequence"/>
</dbReference>
<dbReference type="AlphaFoldDB" id="G6Y6Q8"/>
<keyword evidence="2" id="KW-1185">Reference proteome</keyword>
<feature type="non-terminal residue" evidence="1">
    <location>
        <position position="1"/>
    </location>
</feature>
<dbReference type="RefSeq" id="WP_006201088.1">
    <property type="nucleotide sequence ID" value="NZ_AGSN01000072.1"/>
</dbReference>
<accession>G6Y6Q8</accession>
<dbReference type="EMBL" id="AGSN01000072">
    <property type="protein sequence ID" value="EHH12577.1"/>
    <property type="molecule type" value="Genomic_DNA"/>
</dbReference>
<gene>
    <name evidence="1" type="ORF">MEA186_08118</name>
</gene>
<evidence type="ECO:0000313" key="1">
    <source>
        <dbReference type="EMBL" id="EHH12577.1"/>
    </source>
</evidence>
<proteinExistence type="predicted"/>
<evidence type="ECO:0000313" key="2">
    <source>
        <dbReference type="Proteomes" id="UP000002949"/>
    </source>
</evidence>
<name>G6Y6Q8_9HYPH</name>
<dbReference type="eggNOG" id="COG3106">
    <property type="taxonomic scope" value="Bacteria"/>
</dbReference>
<organism evidence="1 2">
    <name type="scientific">Mesorhizobium amorphae CCNWGS0123</name>
    <dbReference type="NCBI Taxonomy" id="1082933"/>
    <lineage>
        <taxon>Bacteria</taxon>
        <taxon>Pseudomonadati</taxon>
        <taxon>Pseudomonadota</taxon>
        <taxon>Alphaproteobacteria</taxon>
        <taxon>Hyphomicrobiales</taxon>
        <taxon>Phyllobacteriaceae</taxon>
        <taxon>Mesorhizobium</taxon>
    </lineage>
</organism>
<reference evidence="1 2" key="1">
    <citation type="journal article" date="2012" name="J. Bacteriol.">
        <title>Draft Genome Sequence of Plant Growth-Promoting Rhizobium Mesorhizobium amorphae, Isolated from Zinc-Lead Mine Tailings.</title>
        <authorList>
            <person name="Hao X."/>
            <person name="Lin Y."/>
            <person name="Johnstone L."/>
            <person name="Baltrus D.A."/>
            <person name="Miller S.J."/>
            <person name="Wei G."/>
            <person name="Rensing C."/>
        </authorList>
    </citation>
    <scope>NUCLEOTIDE SEQUENCE [LARGE SCALE GENOMIC DNA]</scope>
    <source>
        <strain evidence="1 2">CCNWGS0123</strain>
    </source>
</reference>
<protein>
    <submittedName>
        <fullName evidence="1">Uncharacterized protein</fullName>
    </submittedName>
</protein>
<sequence length="29" mass="3243">ERTAEGVTLSLPHIRLDRALQFLIGDHLA</sequence>